<dbReference type="Pfam" id="PF06445">
    <property type="entry name" value="GyrI-like"/>
    <property type="match status" value="1"/>
</dbReference>
<dbReference type="SMART" id="SM00422">
    <property type="entry name" value="HTH_MERR"/>
    <property type="match status" value="1"/>
</dbReference>
<dbReference type="InterPro" id="IPR029442">
    <property type="entry name" value="GyrI-like"/>
</dbReference>
<accession>A0A5C5S6N8</accession>
<dbReference type="GO" id="GO:0003677">
    <property type="term" value="F:DNA binding"/>
    <property type="evidence" value="ECO:0007669"/>
    <property type="project" value="UniProtKB-KW"/>
</dbReference>
<dbReference type="AlphaFoldDB" id="A0A5C5S6N8"/>
<keyword evidence="5" id="KW-1185">Reference proteome</keyword>
<gene>
    <name evidence="4" type="ORF">FK530_01200</name>
</gene>
<dbReference type="Proteomes" id="UP000319375">
    <property type="component" value="Unassembled WGS sequence"/>
</dbReference>
<evidence type="ECO:0000256" key="2">
    <source>
        <dbReference type="SAM" id="MobiDB-lite"/>
    </source>
</evidence>
<dbReference type="GO" id="GO:0003700">
    <property type="term" value="F:DNA-binding transcription factor activity"/>
    <property type="evidence" value="ECO:0007669"/>
    <property type="project" value="InterPro"/>
</dbReference>
<dbReference type="PANTHER" id="PTHR30204">
    <property type="entry name" value="REDOX-CYCLING DRUG-SENSING TRANSCRIPTIONAL ACTIVATOR SOXR"/>
    <property type="match status" value="1"/>
</dbReference>
<dbReference type="PROSITE" id="PS50937">
    <property type="entry name" value="HTH_MERR_2"/>
    <property type="match status" value="1"/>
</dbReference>
<dbReference type="InterPro" id="IPR010499">
    <property type="entry name" value="AraC_E-bd"/>
</dbReference>
<dbReference type="InterPro" id="IPR000551">
    <property type="entry name" value="MerR-type_HTH_dom"/>
</dbReference>
<reference evidence="4 5" key="1">
    <citation type="submission" date="2019-06" db="EMBL/GenBank/DDBJ databases">
        <title>Tsukamurella conjunctivitidis sp. nov., Tsukamurella assacharolytica sp. nov. and Tsukamurella sputae sp. nov. isolated from patients with conjunctivitis, bacteraemia (lymphoma) and respiratory infection (sputum) in Hong Kong.</title>
        <authorList>
            <person name="Teng J.L.L."/>
            <person name="Lee H.H."/>
            <person name="Fong J.Y.H."/>
            <person name="Fok K.M.N."/>
            <person name="Lau S.K.P."/>
            <person name="Woo P.C.Y."/>
        </authorList>
    </citation>
    <scope>NUCLEOTIDE SEQUENCE [LARGE SCALE GENOMIC DNA]</scope>
    <source>
        <strain evidence="4 5">HKU72</strain>
    </source>
</reference>
<evidence type="ECO:0000259" key="3">
    <source>
        <dbReference type="PROSITE" id="PS50937"/>
    </source>
</evidence>
<dbReference type="Pfam" id="PF13411">
    <property type="entry name" value="MerR_1"/>
    <property type="match status" value="1"/>
</dbReference>
<feature type="region of interest" description="Disordered" evidence="2">
    <location>
        <begin position="1"/>
        <end position="36"/>
    </location>
</feature>
<dbReference type="SUPFAM" id="SSF55136">
    <property type="entry name" value="Probable bacterial effector-binding domain"/>
    <property type="match status" value="1"/>
</dbReference>
<dbReference type="PANTHER" id="PTHR30204:SF97">
    <property type="entry name" value="MERR FAMILY REGULATORY PROTEIN"/>
    <property type="match status" value="1"/>
</dbReference>
<feature type="domain" description="HTH merR-type" evidence="3">
    <location>
        <begin position="41"/>
        <end position="111"/>
    </location>
</feature>
<dbReference type="SMART" id="SM00871">
    <property type="entry name" value="AraC_E_bind"/>
    <property type="match status" value="1"/>
</dbReference>
<dbReference type="InterPro" id="IPR011256">
    <property type="entry name" value="Reg_factor_effector_dom_sf"/>
</dbReference>
<name>A0A5C5S6N8_9ACTN</name>
<sequence length="309" mass="33456">MGQIGGGGRGDGHRTTVARRAGLDPPLGGRPHTRSVTTPGLMSIGMFSRATLLSVKQLRRYHEQGVLVPAAIDPATGYRLYDAAQVHDAAVLTRLRDLDLPLVSVARVLEARDPEVTREILAEHEAVLRERRAGLECAIVALQDTTAPVANTPIHLREFDAIDVLEIASDVEHDRLPEFLNAAYTELEECAAAAGLTVTGPSLAEYPSQVAEVERVAALIPVSGPGTVTGRVRNRRLDRARCAVAVHHGSYERFDETYGQLGAWVARNATDARGSIIERYLVDPCAAATPADLRTEIWWPVEAAPTKEN</sequence>
<dbReference type="Gene3D" id="3.20.80.10">
    <property type="entry name" value="Regulatory factor, effector binding domain"/>
    <property type="match status" value="1"/>
</dbReference>
<evidence type="ECO:0000313" key="5">
    <source>
        <dbReference type="Proteomes" id="UP000319375"/>
    </source>
</evidence>
<evidence type="ECO:0000256" key="1">
    <source>
        <dbReference type="ARBA" id="ARBA00023125"/>
    </source>
</evidence>
<dbReference type="InterPro" id="IPR047057">
    <property type="entry name" value="MerR_fam"/>
</dbReference>
<evidence type="ECO:0000313" key="4">
    <source>
        <dbReference type="EMBL" id="TWS30520.1"/>
    </source>
</evidence>
<proteinExistence type="predicted"/>
<dbReference type="Gene3D" id="1.10.1660.10">
    <property type="match status" value="1"/>
</dbReference>
<protein>
    <submittedName>
        <fullName evidence="4">MerR family transcriptional regulator</fullName>
    </submittedName>
</protein>
<organism evidence="4 5">
    <name type="scientific">Tsukamurella conjunctivitidis</name>
    <dbReference type="NCBI Taxonomy" id="2592068"/>
    <lineage>
        <taxon>Bacteria</taxon>
        <taxon>Bacillati</taxon>
        <taxon>Actinomycetota</taxon>
        <taxon>Actinomycetes</taxon>
        <taxon>Mycobacteriales</taxon>
        <taxon>Tsukamurellaceae</taxon>
        <taxon>Tsukamurella</taxon>
    </lineage>
</organism>
<dbReference type="InterPro" id="IPR009061">
    <property type="entry name" value="DNA-bd_dom_put_sf"/>
</dbReference>
<keyword evidence="1" id="KW-0238">DNA-binding</keyword>
<comment type="caution">
    <text evidence="4">The sequence shown here is derived from an EMBL/GenBank/DDBJ whole genome shotgun (WGS) entry which is preliminary data.</text>
</comment>
<dbReference type="SUPFAM" id="SSF46955">
    <property type="entry name" value="Putative DNA-binding domain"/>
    <property type="match status" value="1"/>
</dbReference>
<dbReference type="EMBL" id="VIGX01000001">
    <property type="protein sequence ID" value="TWS30520.1"/>
    <property type="molecule type" value="Genomic_DNA"/>
</dbReference>